<dbReference type="SUPFAM" id="SSF51338">
    <property type="entry name" value="Composite domain of metallo-dependent hydrolases"/>
    <property type="match status" value="1"/>
</dbReference>
<evidence type="ECO:0000313" key="3">
    <source>
        <dbReference type="EMBL" id="GGI72200.1"/>
    </source>
</evidence>
<dbReference type="RefSeq" id="WP_188602657.1">
    <property type="nucleotide sequence ID" value="NZ_AP026830.1"/>
</dbReference>
<dbReference type="Proteomes" id="UP001060771">
    <property type="component" value="Chromosome"/>
</dbReference>
<evidence type="ECO:0000313" key="2">
    <source>
        <dbReference type="EMBL" id="BDR91307.1"/>
    </source>
</evidence>
<dbReference type="InterPro" id="IPR018228">
    <property type="entry name" value="DNase_TatD-rel_CS"/>
</dbReference>
<dbReference type="GO" id="GO:0016810">
    <property type="term" value="F:hydrolase activity, acting on carbon-nitrogen (but not peptide) bonds"/>
    <property type="evidence" value="ECO:0007669"/>
    <property type="project" value="InterPro"/>
</dbReference>
<sequence length="528" mass="59256">MVNGFVLFNGLVYSSFKPLVRAEAMVVVGDRVVHVGNESRALKIADALGLEEVDLKGRVVMPGFIDAHVHLDSIGINLATLDLRGVGSIEELKNKLREYVKSVKARWIMGRGWDQELFRERRWPSRFDIDDVVSDRPVMLVRVCGHAAVLNTRAMELTGLLNAADRDVVRVEVGNATGVIVERALDRVEELVRDSYTLDDYREFMMNAMRYAASLGVTTVGFVSADLKSLQSLIMLERGLGKLPTRVRAYLNPFDHGIDVIELLRQLGIRAGFGSQYLRINGIKVIADGSLGARTAWLSRPYNDDPGNSGRPNYSFDELMSIARRSSEVGLQLAIHGIGDKMVETILDIYSRLGNAQVLRHRIEHASVLREDLIKRVRELGIALAVQPHFVITDWWVVSRVGADRARYVYPFKTLIDNGVMLGFSTDAPVEPLNPWETVYAAVTRGCHEGIELCRYTENEKVSVADALHHYTYGSAYLLREEDELGKLEPGYLADFIIIDKDPLNIDEKELRNVKTLETYIGGQRVYP</sequence>
<dbReference type="PROSITE" id="PS01137">
    <property type="entry name" value="TATD_1"/>
    <property type="match status" value="1"/>
</dbReference>
<dbReference type="PANTHER" id="PTHR22642:SF2">
    <property type="entry name" value="PROTEIN LONG AFTER FAR-RED 3"/>
    <property type="match status" value="1"/>
</dbReference>
<organism evidence="3 4">
    <name type="scientific">Vulcanisaeta souniana JCM 11219</name>
    <dbReference type="NCBI Taxonomy" id="1293586"/>
    <lineage>
        <taxon>Archaea</taxon>
        <taxon>Thermoproteota</taxon>
        <taxon>Thermoprotei</taxon>
        <taxon>Thermoproteales</taxon>
        <taxon>Thermoproteaceae</taxon>
        <taxon>Vulcanisaeta</taxon>
    </lineage>
</organism>
<keyword evidence="5" id="KW-1185">Reference proteome</keyword>
<reference evidence="2" key="4">
    <citation type="journal article" date="2023" name="Microbiol. Resour. Announc.">
        <title>Complete Genome Sequence of Vulcanisaeta souniana Strain IC-059, a Hyperthermophilic Archaeon Isolated from Hot Spring Water in Japan.</title>
        <authorList>
            <person name="Kato S."/>
            <person name="Itoh T."/>
            <person name="Wu L."/>
            <person name="Ma J."/>
            <person name="Ohkuma M."/>
        </authorList>
    </citation>
    <scope>NUCLEOTIDE SEQUENCE</scope>
    <source>
        <strain evidence="2">JCM 11219</strain>
    </source>
</reference>
<accession>A0A830ECR1</accession>
<dbReference type="AlphaFoldDB" id="A0A830ECR1"/>
<dbReference type="Pfam" id="PF07969">
    <property type="entry name" value="Amidohydro_3"/>
    <property type="match status" value="1"/>
</dbReference>
<dbReference type="OrthoDB" id="8791at2157"/>
<evidence type="ECO:0000313" key="5">
    <source>
        <dbReference type="Proteomes" id="UP001060771"/>
    </source>
</evidence>
<evidence type="ECO:0000259" key="1">
    <source>
        <dbReference type="Pfam" id="PF07969"/>
    </source>
</evidence>
<dbReference type="Gene3D" id="3.10.310.70">
    <property type="match status" value="1"/>
</dbReference>
<dbReference type="PANTHER" id="PTHR22642">
    <property type="entry name" value="IMIDAZOLONEPROPIONASE"/>
    <property type="match status" value="1"/>
</dbReference>
<proteinExistence type="predicted"/>
<dbReference type="EMBL" id="BMNM01000002">
    <property type="protein sequence ID" value="GGI72200.1"/>
    <property type="molecule type" value="Genomic_DNA"/>
</dbReference>
<protein>
    <submittedName>
        <fullName evidence="3">Amidohydrolase</fullName>
    </submittedName>
</protein>
<name>A0A830ECR1_9CREN</name>
<reference evidence="3" key="1">
    <citation type="journal article" date="2014" name="Int. J. Syst. Evol. Microbiol.">
        <title>Complete genome sequence of Corynebacterium casei LMG S-19264T (=DSM 44701T), isolated from a smear-ripened cheese.</title>
        <authorList>
            <consortium name="US DOE Joint Genome Institute (JGI-PGF)"/>
            <person name="Walter F."/>
            <person name="Albersmeier A."/>
            <person name="Kalinowski J."/>
            <person name="Ruckert C."/>
        </authorList>
    </citation>
    <scope>NUCLEOTIDE SEQUENCE</scope>
    <source>
        <strain evidence="3">JCM 11219</strain>
    </source>
</reference>
<dbReference type="InterPro" id="IPR033932">
    <property type="entry name" value="YtcJ-like"/>
</dbReference>
<feature type="domain" description="Amidohydrolase 3" evidence="1">
    <location>
        <begin position="51"/>
        <end position="527"/>
    </location>
</feature>
<dbReference type="GeneID" id="76205953"/>
<reference evidence="3" key="2">
    <citation type="submission" date="2020-09" db="EMBL/GenBank/DDBJ databases">
        <authorList>
            <person name="Sun Q."/>
            <person name="Ohkuma M."/>
        </authorList>
    </citation>
    <scope>NUCLEOTIDE SEQUENCE</scope>
    <source>
        <strain evidence="3">JCM 11219</strain>
    </source>
</reference>
<dbReference type="Gene3D" id="3.20.20.140">
    <property type="entry name" value="Metal-dependent hydrolases"/>
    <property type="match status" value="1"/>
</dbReference>
<dbReference type="InterPro" id="IPR013108">
    <property type="entry name" value="Amidohydro_3"/>
</dbReference>
<dbReference type="InterPro" id="IPR011059">
    <property type="entry name" value="Metal-dep_hydrolase_composite"/>
</dbReference>
<dbReference type="InterPro" id="IPR032466">
    <property type="entry name" value="Metal_Hydrolase"/>
</dbReference>
<dbReference type="Gene3D" id="2.30.40.10">
    <property type="entry name" value="Urease, subunit C, domain 1"/>
    <property type="match status" value="1"/>
</dbReference>
<dbReference type="CDD" id="cd01300">
    <property type="entry name" value="YtcJ_like"/>
    <property type="match status" value="1"/>
</dbReference>
<dbReference type="Proteomes" id="UP000657075">
    <property type="component" value="Unassembled WGS sequence"/>
</dbReference>
<reference evidence="5" key="3">
    <citation type="submission" date="2022-09" db="EMBL/GenBank/DDBJ databases">
        <title>Complete genome sequence of Vulcanisaeta souniana.</title>
        <authorList>
            <person name="Kato S."/>
            <person name="Itoh T."/>
            <person name="Ohkuma M."/>
        </authorList>
    </citation>
    <scope>NUCLEOTIDE SEQUENCE [LARGE SCALE GENOMIC DNA]</scope>
    <source>
        <strain evidence="5">JCM 11219</strain>
    </source>
</reference>
<gene>
    <name evidence="3" type="ORF">GCM10007112_06210</name>
    <name evidence="2" type="ORF">Vsou_04000</name>
</gene>
<dbReference type="SUPFAM" id="SSF51556">
    <property type="entry name" value="Metallo-dependent hydrolases"/>
    <property type="match status" value="1"/>
</dbReference>
<dbReference type="EMBL" id="AP026830">
    <property type="protein sequence ID" value="BDR91307.1"/>
    <property type="molecule type" value="Genomic_DNA"/>
</dbReference>
<evidence type="ECO:0000313" key="4">
    <source>
        <dbReference type="Proteomes" id="UP000657075"/>
    </source>
</evidence>